<evidence type="ECO:0000313" key="3">
    <source>
        <dbReference type="Proteomes" id="UP000886520"/>
    </source>
</evidence>
<evidence type="ECO:0000313" key="2">
    <source>
        <dbReference type="EMBL" id="KAI5069131.1"/>
    </source>
</evidence>
<feature type="domain" description="AB hydrolase-1" evidence="1">
    <location>
        <begin position="163"/>
        <end position="443"/>
    </location>
</feature>
<dbReference type="PANTHER" id="PTHR43689">
    <property type="entry name" value="HYDROLASE"/>
    <property type="match status" value="1"/>
</dbReference>
<dbReference type="OrthoDB" id="19657at2759"/>
<dbReference type="Proteomes" id="UP000886520">
    <property type="component" value="Chromosome 15"/>
</dbReference>
<protein>
    <recommendedName>
        <fullName evidence="1">AB hydrolase-1 domain-containing protein</fullName>
    </recommendedName>
</protein>
<dbReference type="EMBL" id="JABFUD020000015">
    <property type="protein sequence ID" value="KAI5069131.1"/>
    <property type="molecule type" value="Genomic_DNA"/>
</dbReference>
<proteinExistence type="predicted"/>
<dbReference type="SUPFAM" id="SSF53474">
    <property type="entry name" value="alpha/beta-Hydrolases"/>
    <property type="match status" value="1"/>
</dbReference>
<dbReference type="InterPro" id="IPR029058">
    <property type="entry name" value="AB_hydrolase_fold"/>
</dbReference>
<name>A0A9D4ZDZ4_ADICA</name>
<organism evidence="2 3">
    <name type="scientific">Adiantum capillus-veneris</name>
    <name type="common">Maidenhair fern</name>
    <dbReference type="NCBI Taxonomy" id="13818"/>
    <lineage>
        <taxon>Eukaryota</taxon>
        <taxon>Viridiplantae</taxon>
        <taxon>Streptophyta</taxon>
        <taxon>Embryophyta</taxon>
        <taxon>Tracheophyta</taxon>
        <taxon>Polypodiopsida</taxon>
        <taxon>Polypodiidae</taxon>
        <taxon>Polypodiales</taxon>
        <taxon>Pteridineae</taxon>
        <taxon>Pteridaceae</taxon>
        <taxon>Vittarioideae</taxon>
        <taxon>Adiantum</taxon>
    </lineage>
</organism>
<dbReference type="InterPro" id="IPR000073">
    <property type="entry name" value="AB_hydrolase_1"/>
</dbReference>
<keyword evidence="3" id="KW-1185">Reference proteome</keyword>
<dbReference type="GO" id="GO:0009941">
    <property type="term" value="C:chloroplast envelope"/>
    <property type="evidence" value="ECO:0007669"/>
    <property type="project" value="TreeGrafter"/>
</dbReference>
<accession>A0A9D4ZDZ4</accession>
<reference evidence="2" key="1">
    <citation type="submission" date="2021-01" db="EMBL/GenBank/DDBJ databases">
        <title>Adiantum capillus-veneris genome.</title>
        <authorList>
            <person name="Fang Y."/>
            <person name="Liao Q."/>
        </authorList>
    </citation>
    <scope>NUCLEOTIDE SEQUENCE</scope>
    <source>
        <strain evidence="2">H3</strain>
        <tissue evidence="2">Leaf</tissue>
    </source>
</reference>
<evidence type="ECO:0000259" key="1">
    <source>
        <dbReference type="Pfam" id="PF12697"/>
    </source>
</evidence>
<gene>
    <name evidence="2" type="ORF">GOP47_0015432</name>
</gene>
<comment type="caution">
    <text evidence="2">The sequence shown here is derived from an EMBL/GenBank/DDBJ whole genome shotgun (WGS) entry which is preliminary data.</text>
</comment>
<dbReference type="Pfam" id="PF12697">
    <property type="entry name" value="Abhydrolase_6"/>
    <property type="match status" value="1"/>
</dbReference>
<dbReference type="Gene3D" id="3.40.50.1820">
    <property type="entry name" value="alpha/beta hydrolase"/>
    <property type="match status" value="1"/>
</dbReference>
<sequence>MCALYNVVPFPAPMQFPCKQLQRAILCSAASGAMSGSPESWQPLVSQPDASEFDRLQARKRLQKRVQIAGVDQAELVDPWLLADPDSRFAELHGVQLHYKIACATDAVDEQSNKDVVLRQRDVLKNDDVMQREDVLLTSSVSECASSSSPESSSLPSSTIPAILLHGFGASLFSWERVMKPLAEVLQSCVIAFDRPAFGLTSRINVPLAPSDFLRARKAVLIGHSAGCIIAADAYLKDPERVAALIMVAPALFAPLATNKKAQTQEQQNVLLKVVSNLWAKFMWLFSRIGAFIQFVLCSIRRLWCHLLTAILRSDFGYWLIRLVMDKLSLQAVRLAWYDKKKIDDYVIAGYTKPLKCRDWERALLEYVIALVGDPSSNEGQLPLSQRLKDIRCPVLVITGDSDAIVPAWNAERLSRVLPNAKCHVIKNCGHLPQEETPEEFLRVIHQFMLQVQHKVSEEKISNETMVFMPA</sequence>
<dbReference type="PANTHER" id="PTHR43689:SF1">
    <property type="entry name" value="ALPHA_BETA-HYDROLASES SUPERFAMILY PROTEIN"/>
    <property type="match status" value="1"/>
</dbReference>
<dbReference type="AlphaFoldDB" id="A0A9D4ZDZ4"/>